<organism evidence="8 9">
    <name type="scientific">Limosilactobacillus mucosae DSM 13345</name>
    <dbReference type="NCBI Taxonomy" id="1423771"/>
    <lineage>
        <taxon>Bacteria</taxon>
        <taxon>Bacillati</taxon>
        <taxon>Bacillota</taxon>
        <taxon>Bacilli</taxon>
        <taxon>Lactobacillales</taxon>
        <taxon>Lactobacillaceae</taxon>
        <taxon>Limosilactobacillus</taxon>
    </lineage>
</organism>
<dbReference type="Pfam" id="PF11700">
    <property type="entry name" value="ATG22"/>
    <property type="match status" value="2"/>
</dbReference>
<protein>
    <submittedName>
        <fullName evidence="8">Major facilitator superfamily MFS 1</fullName>
    </submittedName>
</protein>
<evidence type="ECO:0000313" key="9">
    <source>
        <dbReference type="Proteomes" id="UP000050901"/>
    </source>
</evidence>
<keyword evidence="2" id="KW-0813">Transport</keyword>
<keyword evidence="3 6" id="KW-0812">Transmembrane</keyword>
<feature type="transmembrane region" description="Helical" evidence="6">
    <location>
        <begin position="153"/>
        <end position="172"/>
    </location>
</feature>
<dbReference type="PANTHER" id="PTHR23519">
    <property type="entry name" value="AUTOPHAGY-RELATED PROTEIN 22"/>
    <property type="match status" value="1"/>
</dbReference>
<accession>A0A0R1NZW3</accession>
<feature type="transmembrane region" description="Helical" evidence="6">
    <location>
        <begin position="184"/>
        <end position="204"/>
    </location>
</feature>
<comment type="caution">
    <text evidence="8">The sequence shown here is derived from an EMBL/GenBank/DDBJ whole genome shotgun (WGS) entry which is preliminary data.</text>
</comment>
<feature type="domain" description="Major facilitator superfamily (MFS) profile" evidence="7">
    <location>
        <begin position="239"/>
        <end position="421"/>
    </location>
</feature>
<feature type="transmembrane region" description="Helical" evidence="6">
    <location>
        <begin position="111"/>
        <end position="132"/>
    </location>
</feature>
<feature type="transmembrane region" description="Helical" evidence="6">
    <location>
        <begin position="53"/>
        <end position="73"/>
    </location>
</feature>
<evidence type="ECO:0000259" key="7">
    <source>
        <dbReference type="PROSITE" id="PS50850"/>
    </source>
</evidence>
<feature type="transmembrane region" description="Helical" evidence="6">
    <location>
        <begin position="85"/>
        <end position="105"/>
    </location>
</feature>
<evidence type="ECO:0000256" key="1">
    <source>
        <dbReference type="ARBA" id="ARBA00004651"/>
    </source>
</evidence>
<dbReference type="GO" id="GO:0022857">
    <property type="term" value="F:transmembrane transporter activity"/>
    <property type="evidence" value="ECO:0007669"/>
    <property type="project" value="InterPro"/>
</dbReference>
<feature type="transmembrane region" description="Helical" evidence="6">
    <location>
        <begin position="21"/>
        <end position="41"/>
    </location>
</feature>
<dbReference type="PANTHER" id="PTHR23519:SF1">
    <property type="entry name" value="AUTOPHAGY-RELATED PROTEIN 22"/>
    <property type="match status" value="1"/>
</dbReference>
<feature type="transmembrane region" description="Helical" evidence="6">
    <location>
        <begin position="276"/>
        <end position="296"/>
    </location>
</feature>
<dbReference type="InterPro" id="IPR024671">
    <property type="entry name" value="Atg22-like"/>
</dbReference>
<reference evidence="8 9" key="1">
    <citation type="journal article" date="2015" name="Genome Announc.">
        <title>Expanding the biotechnology potential of lactobacilli through comparative genomics of 213 strains and associated genera.</title>
        <authorList>
            <person name="Sun Z."/>
            <person name="Harris H.M."/>
            <person name="McCann A."/>
            <person name="Guo C."/>
            <person name="Argimon S."/>
            <person name="Zhang W."/>
            <person name="Yang X."/>
            <person name="Jeffery I.B."/>
            <person name="Cooney J.C."/>
            <person name="Kagawa T.F."/>
            <person name="Liu W."/>
            <person name="Song Y."/>
            <person name="Salvetti E."/>
            <person name="Wrobel A."/>
            <person name="Rasinkangas P."/>
            <person name="Parkhill J."/>
            <person name="Rea M.C."/>
            <person name="O'Sullivan O."/>
            <person name="Ritari J."/>
            <person name="Douillard F.P."/>
            <person name="Paul Ross R."/>
            <person name="Yang R."/>
            <person name="Briner A.E."/>
            <person name="Felis G.E."/>
            <person name="de Vos W.M."/>
            <person name="Barrangou R."/>
            <person name="Klaenhammer T.R."/>
            <person name="Caufield P.W."/>
            <person name="Cui Y."/>
            <person name="Zhang H."/>
            <person name="O'Toole P.W."/>
        </authorList>
    </citation>
    <scope>NUCLEOTIDE SEQUENCE [LARGE SCALE GENOMIC DNA]</scope>
    <source>
        <strain evidence="8 9">DSM 13345</strain>
    </source>
</reference>
<dbReference type="EMBL" id="AZEQ01000014">
    <property type="protein sequence ID" value="KRL25113.1"/>
    <property type="molecule type" value="Genomic_DNA"/>
</dbReference>
<keyword evidence="5 6" id="KW-0472">Membrane</keyword>
<sequence length="421" mass="47079">MINLKFNKQQWEWIFYDWANSGYAMLVTTAVFPIYFKVVALQGGISSADSTAYWGYANSFSTLIIALLAPLLGALADYPHAKRRWLNIFTWLGIVTAMILGSLPANGTMAWLWLIIVYVISNMGYSGSNLFYDSFLTDVADDEQMDEVSSAGFGFGYLGGVLSFAVFLVAELTNGFGILDGNGVARFSFWLSAGWWLLFAWPLMKNGQQRYGVPDTENRIANSWQRVLQTLRHINHYRQAFWFLVAYFFFIDGVDTIVTMATVIGEDLGIKTTTLMIVMLVVQLIAAPFSMLYAWLAKKTSTRRALLLSIIVYMLICLYALKLKSAADFWVLAILVGTSQGGIQALSRSYFGRLIPKSDSSEFFGFYNILGKFSAILGPVLVGLATQWTGNSRWGIFSLVILFVIGLVIFLILPRLNDVKP</sequence>
<feature type="transmembrane region" description="Helical" evidence="6">
    <location>
        <begin position="394"/>
        <end position="413"/>
    </location>
</feature>
<dbReference type="InterPro" id="IPR050495">
    <property type="entry name" value="ATG22/LtaA_families"/>
</dbReference>
<dbReference type="GO" id="GO:0005886">
    <property type="term" value="C:plasma membrane"/>
    <property type="evidence" value="ECO:0007669"/>
    <property type="project" value="UniProtKB-SubCell"/>
</dbReference>
<feature type="transmembrane region" description="Helical" evidence="6">
    <location>
        <begin position="363"/>
        <end position="388"/>
    </location>
</feature>
<feature type="transmembrane region" description="Helical" evidence="6">
    <location>
        <begin position="305"/>
        <end position="323"/>
    </location>
</feature>
<dbReference type="PATRIC" id="fig|1423771.3.peg.591"/>
<evidence type="ECO:0000256" key="3">
    <source>
        <dbReference type="ARBA" id="ARBA00022692"/>
    </source>
</evidence>
<dbReference type="AlphaFoldDB" id="A0A0R1NZW3"/>
<feature type="transmembrane region" description="Helical" evidence="6">
    <location>
        <begin position="241"/>
        <end position="264"/>
    </location>
</feature>
<comment type="subcellular location">
    <subcellularLocation>
        <location evidence="1">Cell membrane</location>
        <topology evidence="1">Multi-pass membrane protein</topology>
    </subcellularLocation>
</comment>
<proteinExistence type="predicted"/>
<dbReference type="InterPro" id="IPR020846">
    <property type="entry name" value="MFS_dom"/>
</dbReference>
<evidence type="ECO:0000256" key="2">
    <source>
        <dbReference type="ARBA" id="ARBA00022448"/>
    </source>
</evidence>
<keyword evidence="4 6" id="KW-1133">Transmembrane helix</keyword>
<name>A0A0R1NZW3_LIMMU</name>
<evidence type="ECO:0000256" key="4">
    <source>
        <dbReference type="ARBA" id="ARBA00022989"/>
    </source>
</evidence>
<dbReference type="PROSITE" id="PS50850">
    <property type="entry name" value="MFS"/>
    <property type="match status" value="1"/>
</dbReference>
<evidence type="ECO:0000256" key="5">
    <source>
        <dbReference type="ARBA" id="ARBA00023136"/>
    </source>
</evidence>
<dbReference type="InterPro" id="IPR036259">
    <property type="entry name" value="MFS_trans_sf"/>
</dbReference>
<evidence type="ECO:0000256" key="6">
    <source>
        <dbReference type="SAM" id="Phobius"/>
    </source>
</evidence>
<evidence type="ECO:0000313" key="8">
    <source>
        <dbReference type="EMBL" id="KRL25113.1"/>
    </source>
</evidence>
<dbReference type="Gene3D" id="1.20.1250.20">
    <property type="entry name" value="MFS general substrate transporter like domains"/>
    <property type="match status" value="2"/>
</dbReference>
<dbReference type="SUPFAM" id="SSF103473">
    <property type="entry name" value="MFS general substrate transporter"/>
    <property type="match status" value="1"/>
</dbReference>
<gene>
    <name evidence="8" type="ORF">FC47_GL000582</name>
</gene>
<dbReference type="Proteomes" id="UP000050901">
    <property type="component" value="Unassembled WGS sequence"/>
</dbReference>